<proteinExistence type="predicted"/>
<name>A0A1X1RJA2_MYCFA</name>
<dbReference type="AlphaFoldDB" id="A0A1X1RJA2"/>
<protein>
    <submittedName>
        <fullName evidence="1">Uncharacterized protein</fullName>
    </submittedName>
</protein>
<organism evidence="1 2">
    <name type="scientific">Mycolicibacterium fallax</name>
    <name type="common">Mycobacterium fallax</name>
    <dbReference type="NCBI Taxonomy" id="1793"/>
    <lineage>
        <taxon>Bacteria</taxon>
        <taxon>Bacillati</taxon>
        <taxon>Actinomycetota</taxon>
        <taxon>Actinomycetes</taxon>
        <taxon>Mycobacteriales</taxon>
        <taxon>Mycobacteriaceae</taxon>
        <taxon>Mycolicibacterium</taxon>
    </lineage>
</organism>
<comment type="caution">
    <text evidence="1">The sequence shown here is derived from an EMBL/GenBank/DDBJ whole genome shotgun (WGS) entry which is preliminary data.</text>
</comment>
<evidence type="ECO:0000313" key="1">
    <source>
        <dbReference type="EMBL" id="ORV07655.1"/>
    </source>
</evidence>
<gene>
    <name evidence="1" type="ORF">AWC04_02835</name>
</gene>
<evidence type="ECO:0000313" key="2">
    <source>
        <dbReference type="Proteomes" id="UP000193484"/>
    </source>
</evidence>
<dbReference type="Proteomes" id="UP000193484">
    <property type="component" value="Unassembled WGS sequence"/>
</dbReference>
<keyword evidence="2" id="KW-1185">Reference proteome</keyword>
<dbReference type="RefSeq" id="WP_085092896.1">
    <property type="nucleotide sequence ID" value="NZ_AP022603.1"/>
</dbReference>
<dbReference type="OrthoDB" id="5189878at2"/>
<reference evidence="1 2" key="1">
    <citation type="submission" date="2016-01" db="EMBL/GenBank/DDBJ databases">
        <title>The new phylogeny of the genus Mycobacterium.</title>
        <authorList>
            <person name="Tarcisio F."/>
            <person name="Conor M."/>
            <person name="Antonella G."/>
            <person name="Elisabetta G."/>
            <person name="Giulia F.S."/>
            <person name="Sara T."/>
            <person name="Anna F."/>
            <person name="Clotilde B."/>
            <person name="Roberto B."/>
            <person name="Veronica D.S."/>
            <person name="Fabio R."/>
            <person name="Monica P."/>
            <person name="Olivier J."/>
            <person name="Enrico T."/>
            <person name="Nicola S."/>
        </authorList>
    </citation>
    <scope>NUCLEOTIDE SEQUENCE [LARGE SCALE GENOMIC DNA]</scope>
    <source>
        <strain evidence="1 2">DSM 44179</strain>
    </source>
</reference>
<accession>A0A1X1RJA2</accession>
<dbReference type="EMBL" id="LQOJ01000018">
    <property type="protein sequence ID" value="ORV07655.1"/>
    <property type="molecule type" value="Genomic_DNA"/>
</dbReference>
<sequence>MTAQSLAAAWEDGLSPALAGLAAVLEPHDVELDYSVESLRALEGLVLGLFDTPQDVLAESDRALVRGLLAYIGLTLVHLAGGNWGWDDEAGFALRGRPELPEAQLAGAVAAQRWGWDGSVEAPGLPVAVPPENLGLAPISPLHTLLRVVAERSGGEGALVRAYRDWLAVVGSAPTTGVVGIDIYDRPKPSPLLDSWLAERRADFAAWSARYPGNWDFSPDSVDELLQVVRAQTPTAEEFNEPANADLAAGASWYLGEMLVRGAPSLWIYMDYDNLVLSRLVDEGDSRLACYSVQSADDVAYLTPFYLLQYSLETGRPEARTSYDTWCAFVDPGAAPA</sequence>
<dbReference type="STRING" id="1793.AWC04_02835"/>